<dbReference type="InterPro" id="IPR001451">
    <property type="entry name" value="Hexapep"/>
</dbReference>
<keyword evidence="1" id="KW-0808">Transferase</keyword>
<dbReference type="InterPro" id="IPR050484">
    <property type="entry name" value="Transf_Hexapept/Carb_Anhydrase"/>
</dbReference>
<sequence>MLLNTIACKHGENNQTTANFEIKKMALIKSLRGFTPKIGNNCYLAENATIIGEVIIGDDCSIWFNTVLRGDVNTITIGNRVNVQDGAVLHCLYQKSTIEIGNDVSIGHNVTIHGASVRDGALIGMGATVLDGAVVGEGAIIAANALVLSNTIIEPGSIYAGVPAKFVKKVDPAQAQEINQRIAKNYLMYSSWYKEE</sequence>
<reference evidence="1 2" key="1">
    <citation type="submission" date="2016-09" db="EMBL/GenBank/DDBJ databases">
        <authorList>
            <person name="Capua I."/>
            <person name="De Benedictis P."/>
            <person name="Joannis T."/>
            <person name="Lombin L.H."/>
            <person name="Cattoli G."/>
        </authorList>
    </citation>
    <scope>NUCLEOTIDE SEQUENCE [LARGE SCALE GENOMIC DNA]</scope>
    <source>
        <strain evidence="1 2">A7P-90m</strain>
    </source>
</reference>
<dbReference type="Pfam" id="PF00132">
    <property type="entry name" value="Hexapep"/>
    <property type="match status" value="2"/>
</dbReference>
<dbReference type="PANTHER" id="PTHR13061">
    <property type="entry name" value="DYNACTIN SUBUNIT P25"/>
    <property type="match status" value="1"/>
</dbReference>
<dbReference type="Gene3D" id="2.160.10.10">
    <property type="entry name" value="Hexapeptide repeat proteins"/>
    <property type="match status" value="1"/>
</dbReference>
<evidence type="ECO:0000313" key="1">
    <source>
        <dbReference type="EMBL" id="SDB95974.1"/>
    </source>
</evidence>
<organism evidence="1 2">
    <name type="scientific">Williamwhitmania taraxaci</name>
    <dbReference type="NCBI Taxonomy" id="1640674"/>
    <lineage>
        <taxon>Bacteria</taxon>
        <taxon>Pseudomonadati</taxon>
        <taxon>Bacteroidota</taxon>
        <taxon>Bacteroidia</taxon>
        <taxon>Bacteroidales</taxon>
        <taxon>Williamwhitmaniaceae</taxon>
        <taxon>Williamwhitmania</taxon>
    </lineage>
</organism>
<gene>
    <name evidence="1" type="ORF">SAMN05216323_101241</name>
</gene>
<dbReference type="EMBL" id="FMYP01000012">
    <property type="protein sequence ID" value="SDB95974.1"/>
    <property type="molecule type" value="Genomic_DNA"/>
</dbReference>
<dbReference type="Proteomes" id="UP000199452">
    <property type="component" value="Unassembled WGS sequence"/>
</dbReference>
<evidence type="ECO:0000313" key="2">
    <source>
        <dbReference type="Proteomes" id="UP000199452"/>
    </source>
</evidence>
<accession>A0A1G6HP64</accession>
<dbReference type="CDD" id="cd04645">
    <property type="entry name" value="LbH_gamma_CA_like"/>
    <property type="match status" value="1"/>
</dbReference>
<dbReference type="GO" id="GO:0016740">
    <property type="term" value="F:transferase activity"/>
    <property type="evidence" value="ECO:0007669"/>
    <property type="project" value="UniProtKB-KW"/>
</dbReference>
<name>A0A1G6HP64_9BACT</name>
<dbReference type="InterPro" id="IPR011004">
    <property type="entry name" value="Trimer_LpxA-like_sf"/>
</dbReference>
<dbReference type="SUPFAM" id="SSF51161">
    <property type="entry name" value="Trimeric LpxA-like enzymes"/>
    <property type="match status" value="1"/>
</dbReference>
<proteinExistence type="predicted"/>
<keyword evidence="2" id="KW-1185">Reference proteome</keyword>
<protein>
    <submittedName>
        <fullName evidence="1">Carbonic anhydrase or acetyltransferase, isoleucine patch superfamily</fullName>
    </submittedName>
</protein>
<dbReference type="AlphaFoldDB" id="A0A1G6HP64"/>
<dbReference type="STRING" id="1640674.SAMN05216323_101241"/>
<dbReference type="PANTHER" id="PTHR13061:SF29">
    <property type="entry name" value="GAMMA CARBONIC ANHYDRASE-LIKE 1, MITOCHONDRIAL-RELATED"/>
    <property type="match status" value="1"/>
</dbReference>
<dbReference type="InterPro" id="IPR047324">
    <property type="entry name" value="LbH_gamma_CA-like"/>
</dbReference>